<dbReference type="EnsemblMetazoa" id="SMAR003424-RA">
    <property type="protein sequence ID" value="SMAR003424-PA"/>
    <property type="gene ID" value="SMAR003424"/>
</dbReference>
<evidence type="ECO:0000313" key="2">
    <source>
        <dbReference type="EnsemblMetazoa" id="SMAR003424-PA"/>
    </source>
</evidence>
<keyword evidence="1" id="KW-1133">Transmembrane helix</keyword>
<accession>T1IQU9</accession>
<evidence type="ECO:0000313" key="3">
    <source>
        <dbReference type="Proteomes" id="UP000014500"/>
    </source>
</evidence>
<reference evidence="2" key="2">
    <citation type="submission" date="2015-02" db="UniProtKB">
        <authorList>
            <consortium name="EnsemblMetazoa"/>
        </authorList>
    </citation>
    <scope>IDENTIFICATION</scope>
</reference>
<reference evidence="3" key="1">
    <citation type="submission" date="2011-05" db="EMBL/GenBank/DDBJ databases">
        <authorList>
            <person name="Richards S.R."/>
            <person name="Qu J."/>
            <person name="Jiang H."/>
            <person name="Jhangiani S.N."/>
            <person name="Agravi P."/>
            <person name="Goodspeed R."/>
            <person name="Gross S."/>
            <person name="Mandapat C."/>
            <person name="Jackson L."/>
            <person name="Mathew T."/>
            <person name="Pu L."/>
            <person name="Thornton R."/>
            <person name="Saada N."/>
            <person name="Wilczek-Boney K.B."/>
            <person name="Lee S."/>
            <person name="Kovar C."/>
            <person name="Wu Y."/>
            <person name="Scherer S.E."/>
            <person name="Worley K.C."/>
            <person name="Muzny D.M."/>
            <person name="Gibbs R."/>
        </authorList>
    </citation>
    <scope>NUCLEOTIDE SEQUENCE</scope>
    <source>
        <strain evidence="3">Brora</strain>
    </source>
</reference>
<dbReference type="HOGENOM" id="CLU_1857795_0_0_1"/>
<protein>
    <submittedName>
        <fullName evidence="2">Uncharacterized protein</fullName>
    </submittedName>
</protein>
<dbReference type="Proteomes" id="UP000014500">
    <property type="component" value="Unassembled WGS sequence"/>
</dbReference>
<organism evidence="2 3">
    <name type="scientific">Strigamia maritima</name>
    <name type="common">European centipede</name>
    <name type="synonym">Geophilus maritimus</name>
    <dbReference type="NCBI Taxonomy" id="126957"/>
    <lineage>
        <taxon>Eukaryota</taxon>
        <taxon>Metazoa</taxon>
        <taxon>Ecdysozoa</taxon>
        <taxon>Arthropoda</taxon>
        <taxon>Myriapoda</taxon>
        <taxon>Chilopoda</taxon>
        <taxon>Pleurostigmophora</taxon>
        <taxon>Geophilomorpha</taxon>
        <taxon>Linotaeniidae</taxon>
        <taxon>Strigamia</taxon>
    </lineage>
</organism>
<proteinExistence type="predicted"/>
<dbReference type="AlphaFoldDB" id="T1IQU9"/>
<evidence type="ECO:0000256" key="1">
    <source>
        <dbReference type="SAM" id="Phobius"/>
    </source>
</evidence>
<keyword evidence="1" id="KW-0472">Membrane</keyword>
<name>T1IQU9_STRMM</name>
<keyword evidence="3" id="KW-1185">Reference proteome</keyword>
<feature type="transmembrane region" description="Helical" evidence="1">
    <location>
        <begin position="57"/>
        <end position="78"/>
    </location>
</feature>
<sequence>MVFVHPSAIMTRSVIVNINNYDDDSALLLEPDKNKTSDSESTIDEENDGLCCRMKTWWRNTCMSFILFFACWHIILYGRTAVQMVENRVFHVAINGFKALRVYARVKQVPAKLSALIQAFKSLAQKTKSRLSSECKDI</sequence>
<dbReference type="EMBL" id="JH431313">
    <property type="status" value="NOT_ANNOTATED_CDS"/>
    <property type="molecule type" value="Genomic_DNA"/>
</dbReference>
<keyword evidence="1" id="KW-0812">Transmembrane</keyword>